<dbReference type="PANTHER" id="PTHR30055">
    <property type="entry name" value="HTH-TYPE TRANSCRIPTIONAL REGULATOR RUTR"/>
    <property type="match status" value="1"/>
</dbReference>
<evidence type="ECO:0000259" key="5">
    <source>
        <dbReference type="PROSITE" id="PS50977"/>
    </source>
</evidence>
<evidence type="ECO:0000256" key="4">
    <source>
        <dbReference type="PROSITE-ProRule" id="PRU00335"/>
    </source>
</evidence>
<dbReference type="GO" id="GO:0000976">
    <property type="term" value="F:transcription cis-regulatory region binding"/>
    <property type="evidence" value="ECO:0007669"/>
    <property type="project" value="TreeGrafter"/>
</dbReference>
<dbReference type="InterPro" id="IPR009057">
    <property type="entry name" value="Homeodomain-like_sf"/>
</dbReference>
<protein>
    <submittedName>
        <fullName evidence="6">TetR family transcriptional regulator</fullName>
    </submittedName>
</protein>
<keyword evidence="7" id="KW-1185">Reference proteome</keyword>
<dbReference type="AlphaFoldDB" id="A0A3N1D356"/>
<dbReference type="InterPro" id="IPR001647">
    <property type="entry name" value="HTH_TetR"/>
</dbReference>
<dbReference type="Pfam" id="PF00440">
    <property type="entry name" value="TetR_N"/>
    <property type="match status" value="1"/>
</dbReference>
<dbReference type="GO" id="GO:0003700">
    <property type="term" value="F:DNA-binding transcription factor activity"/>
    <property type="evidence" value="ECO:0007669"/>
    <property type="project" value="TreeGrafter"/>
</dbReference>
<dbReference type="Pfam" id="PF13305">
    <property type="entry name" value="TetR_C_33"/>
    <property type="match status" value="1"/>
</dbReference>
<evidence type="ECO:0000256" key="1">
    <source>
        <dbReference type="ARBA" id="ARBA00023015"/>
    </source>
</evidence>
<dbReference type="PANTHER" id="PTHR30055:SF234">
    <property type="entry name" value="HTH-TYPE TRANSCRIPTIONAL REGULATOR BETI"/>
    <property type="match status" value="1"/>
</dbReference>
<comment type="caution">
    <text evidence="6">The sequence shown here is derived from an EMBL/GenBank/DDBJ whole genome shotgun (WGS) entry which is preliminary data.</text>
</comment>
<accession>A0A3N1D356</accession>
<gene>
    <name evidence="6" type="ORF">EDD29_5616</name>
</gene>
<name>A0A3N1D356_9ACTN</name>
<keyword evidence="2 4" id="KW-0238">DNA-binding</keyword>
<dbReference type="EMBL" id="RJKE01000001">
    <property type="protein sequence ID" value="ROO87967.1"/>
    <property type="molecule type" value="Genomic_DNA"/>
</dbReference>
<dbReference type="OrthoDB" id="4709966at2"/>
<evidence type="ECO:0000256" key="3">
    <source>
        <dbReference type="ARBA" id="ARBA00023163"/>
    </source>
</evidence>
<sequence>MPRPKQRTAELREHVLAAAVDLLVREGVSGFTARGVARAAETSTPAVYELFGDKSGLVREVFFAGFRLLRRRLGALVDTDDPRTDLIEAVGVCRSFVQDNPVLAEVMFSRPFSDFDPGPVEVEAGASVRRFVVDRVARCVDAGRIHGDPTDVAHVVLALALGLAGAETAQRLGTSPTAIDRRWSLGVNALLDGFSR</sequence>
<feature type="domain" description="HTH tetR-type" evidence="5">
    <location>
        <begin position="9"/>
        <end position="69"/>
    </location>
</feature>
<dbReference type="SUPFAM" id="SSF46689">
    <property type="entry name" value="Homeodomain-like"/>
    <property type="match status" value="1"/>
</dbReference>
<dbReference type="PROSITE" id="PS50977">
    <property type="entry name" value="HTH_TETR_2"/>
    <property type="match status" value="1"/>
</dbReference>
<evidence type="ECO:0000313" key="7">
    <source>
        <dbReference type="Proteomes" id="UP000272400"/>
    </source>
</evidence>
<evidence type="ECO:0000313" key="6">
    <source>
        <dbReference type="EMBL" id="ROO87967.1"/>
    </source>
</evidence>
<dbReference type="InterPro" id="IPR050109">
    <property type="entry name" value="HTH-type_TetR-like_transc_reg"/>
</dbReference>
<dbReference type="RefSeq" id="WP_123667190.1">
    <property type="nucleotide sequence ID" value="NZ_RJKE01000001.1"/>
</dbReference>
<organism evidence="6 7">
    <name type="scientific">Actinocorallia herbida</name>
    <dbReference type="NCBI Taxonomy" id="58109"/>
    <lineage>
        <taxon>Bacteria</taxon>
        <taxon>Bacillati</taxon>
        <taxon>Actinomycetota</taxon>
        <taxon>Actinomycetes</taxon>
        <taxon>Streptosporangiales</taxon>
        <taxon>Thermomonosporaceae</taxon>
        <taxon>Actinocorallia</taxon>
    </lineage>
</organism>
<dbReference type="Gene3D" id="1.10.357.10">
    <property type="entry name" value="Tetracycline Repressor, domain 2"/>
    <property type="match status" value="1"/>
</dbReference>
<dbReference type="InterPro" id="IPR025996">
    <property type="entry name" value="MT1864/Rv1816-like_C"/>
</dbReference>
<feature type="DNA-binding region" description="H-T-H motif" evidence="4">
    <location>
        <begin position="32"/>
        <end position="51"/>
    </location>
</feature>
<keyword evidence="3" id="KW-0804">Transcription</keyword>
<proteinExistence type="predicted"/>
<keyword evidence="1" id="KW-0805">Transcription regulation</keyword>
<dbReference type="Proteomes" id="UP000272400">
    <property type="component" value="Unassembled WGS sequence"/>
</dbReference>
<dbReference type="SUPFAM" id="SSF48498">
    <property type="entry name" value="Tetracyclin repressor-like, C-terminal domain"/>
    <property type="match status" value="1"/>
</dbReference>
<reference evidence="6 7" key="1">
    <citation type="submission" date="2018-11" db="EMBL/GenBank/DDBJ databases">
        <title>Sequencing the genomes of 1000 actinobacteria strains.</title>
        <authorList>
            <person name="Klenk H.-P."/>
        </authorList>
    </citation>
    <scope>NUCLEOTIDE SEQUENCE [LARGE SCALE GENOMIC DNA]</scope>
    <source>
        <strain evidence="6 7">DSM 44254</strain>
    </source>
</reference>
<dbReference type="InterPro" id="IPR036271">
    <property type="entry name" value="Tet_transcr_reg_TetR-rel_C_sf"/>
</dbReference>
<evidence type="ECO:0000256" key="2">
    <source>
        <dbReference type="ARBA" id="ARBA00023125"/>
    </source>
</evidence>